<evidence type="ECO:0000256" key="1">
    <source>
        <dbReference type="SAM" id="MobiDB-lite"/>
    </source>
</evidence>
<dbReference type="Proteomes" id="UP000192656">
    <property type="component" value="Unassembled WGS sequence"/>
</dbReference>
<dbReference type="InterPro" id="IPR041219">
    <property type="entry name" value="Phage_lysozyme2"/>
</dbReference>
<proteinExistence type="predicted"/>
<keyword evidence="4" id="KW-1185">Reference proteome</keyword>
<dbReference type="RefSeq" id="WP_084410745.1">
    <property type="nucleotide sequence ID" value="NZ_FWXR01000012.1"/>
</dbReference>
<dbReference type="OrthoDB" id="7330655at2"/>
<name>A0A1W2D3Z4_9HYPH</name>
<evidence type="ECO:0000313" key="3">
    <source>
        <dbReference type="EMBL" id="SMC92129.1"/>
    </source>
</evidence>
<evidence type="ECO:0000313" key="4">
    <source>
        <dbReference type="Proteomes" id="UP000192656"/>
    </source>
</evidence>
<sequence length="544" mass="57795">MASIYDQFIGTVGQGVTNPYGLAAVAATGKHESGYSARNAYGQWSDPAESGSPGQAGGILSWRNERLANLRRFASARGDDPNRPSPQTQAEFFLQEDPALVQRLNSAGSIDEAQSLMNNAWRFAGYNRPGGEASRRRNTAAGYLSDISNGELTAGPSEYTAPVQGGSYMAGYPSTTGGLGGLGGIPMPQPEKEKPGFFQSGEFGDVLQAVGLSLLSSPRNAPLQNFGTNLLQLEGKREKTTQRNATLEYLKANHPEIVGAVEAGLPIGDAFRIAQASRQQRMDADQRSSRVEYLRGIDPALADAVQSGVIDADDAYKMYVDRNDPTANEVNYGLSPVYGRDAEGNLVVGQMGSDGSIARSRTPDGFTPVSPYDLNRDKAAGTAFGKETGAAAAGAPSGIRIANQVSQQVSDLINDPYLPRMIGPIDSRLPNWSPESNRVQARIDQLQGGAFLQAREMLKGGGQITDFEGKKAEAAFVRMNQAQSVEDFQGALREFNDAVVAGAQKLSQAAADPRSGPMPDAPVDAVSSGGGWQDVDGVRIRRAR</sequence>
<feature type="region of interest" description="Disordered" evidence="1">
    <location>
        <begin position="506"/>
        <end position="544"/>
    </location>
</feature>
<gene>
    <name evidence="3" type="ORF">SAMN06297251_112109</name>
</gene>
<accession>A0A1W2D3Z4</accession>
<feature type="domain" description="Phage tail lysozyme" evidence="2">
    <location>
        <begin position="18"/>
        <end position="142"/>
    </location>
</feature>
<dbReference type="EMBL" id="FWXR01000012">
    <property type="protein sequence ID" value="SMC92129.1"/>
    <property type="molecule type" value="Genomic_DNA"/>
</dbReference>
<evidence type="ECO:0000259" key="2">
    <source>
        <dbReference type="Pfam" id="PF18013"/>
    </source>
</evidence>
<organism evidence="3 4">
    <name type="scientific">Fulvimarina manganoxydans</name>
    <dbReference type="NCBI Taxonomy" id="937218"/>
    <lineage>
        <taxon>Bacteria</taxon>
        <taxon>Pseudomonadati</taxon>
        <taxon>Pseudomonadota</taxon>
        <taxon>Alphaproteobacteria</taxon>
        <taxon>Hyphomicrobiales</taxon>
        <taxon>Aurantimonadaceae</taxon>
        <taxon>Fulvimarina</taxon>
    </lineage>
</organism>
<reference evidence="3 4" key="1">
    <citation type="submission" date="2017-04" db="EMBL/GenBank/DDBJ databases">
        <authorList>
            <person name="Afonso C.L."/>
            <person name="Miller P.J."/>
            <person name="Scott M.A."/>
            <person name="Spackman E."/>
            <person name="Goraichik I."/>
            <person name="Dimitrov K.M."/>
            <person name="Suarez D.L."/>
            <person name="Swayne D.E."/>
        </authorList>
    </citation>
    <scope>NUCLEOTIDE SEQUENCE [LARGE SCALE GENOMIC DNA]</scope>
    <source>
        <strain evidence="3 4">CGMCC 1.10972</strain>
    </source>
</reference>
<protein>
    <recommendedName>
        <fullName evidence="2">Phage tail lysozyme domain-containing protein</fullName>
    </recommendedName>
</protein>
<dbReference type="AlphaFoldDB" id="A0A1W2D3Z4"/>
<dbReference type="STRING" id="937218.SAMN06297251_112109"/>
<dbReference type="Pfam" id="PF18013">
    <property type="entry name" value="Phage_lysozyme2"/>
    <property type="match status" value="1"/>
</dbReference>